<name>A0A9P7A9V6_9AGAM</name>
<organism evidence="1 2">
    <name type="scientific">Suillus plorans</name>
    <dbReference type="NCBI Taxonomy" id="116603"/>
    <lineage>
        <taxon>Eukaryota</taxon>
        <taxon>Fungi</taxon>
        <taxon>Dikarya</taxon>
        <taxon>Basidiomycota</taxon>
        <taxon>Agaricomycotina</taxon>
        <taxon>Agaricomycetes</taxon>
        <taxon>Agaricomycetidae</taxon>
        <taxon>Boletales</taxon>
        <taxon>Suillineae</taxon>
        <taxon>Suillaceae</taxon>
        <taxon>Suillus</taxon>
    </lineage>
</organism>
<dbReference type="AlphaFoldDB" id="A0A9P7A9V6"/>
<sequence length="193" mass="21013">MYVDFQTQYRALSHRVKPRPHPIKFDSLSILCTTTSSSNHVMLKASFKLRRAPLTPRQVLPNLFTGVSVLIAGSSATHATTSSPKPLHRSLCTNINIHALSRVRHLCSSRRRYLHSSTGELAPPRQLIPTSQSASPLANGHVPFTLAVPTPSSPDASTDYITSPLLRQMMLAAADQCACSPSCRATRNEPGGF</sequence>
<protein>
    <submittedName>
        <fullName evidence="1">Uncharacterized protein</fullName>
    </submittedName>
</protein>
<dbReference type="RefSeq" id="XP_041152486.1">
    <property type="nucleotide sequence ID" value="XM_041308236.1"/>
</dbReference>
<accession>A0A9P7A9V6</accession>
<proteinExistence type="predicted"/>
<reference evidence="1" key="1">
    <citation type="journal article" date="2020" name="New Phytol.">
        <title>Comparative genomics reveals dynamic genome evolution in host specialist ectomycorrhizal fungi.</title>
        <authorList>
            <person name="Lofgren L.A."/>
            <person name="Nguyen N.H."/>
            <person name="Vilgalys R."/>
            <person name="Ruytinx J."/>
            <person name="Liao H.L."/>
            <person name="Branco S."/>
            <person name="Kuo A."/>
            <person name="LaButti K."/>
            <person name="Lipzen A."/>
            <person name="Andreopoulos W."/>
            <person name="Pangilinan J."/>
            <person name="Riley R."/>
            <person name="Hundley H."/>
            <person name="Na H."/>
            <person name="Barry K."/>
            <person name="Grigoriev I.V."/>
            <person name="Stajich J.E."/>
            <person name="Kennedy P.G."/>
        </authorList>
    </citation>
    <scope>NUCLEOTIDE SEQUENCE</scope>
    <source>
        <strain evidence="1">S12</strain>
    </source>
</reference>
<dbReference type="EMBL" id="JABBWE010000122">
    <property type="protein sequence ID" value="KAG1785001.1"/>
    <property type="molecule type" value="Genomic_DNA"/>
</dbReference>
<gene>
    <name evidence="1" type="ORF">HD556DRAFT_1460940</name>
</gene>
<dbReference type="GeneID" id="64602000"/>
<keyword evidence="2" id="KW-1185">Reference proteome</keyword>
<comment type="caution">
    <text evidence="1">The sequence shown here is derived from an EMBL/GenBank/DDBJ whole genome shotgun (WGS) entry which is preliminary data.</text>
</comment>
<evidence type="ECO:0000313" key="2">
    <source>
        <dbReference type="Proteomes" id="UP000719766"/>
    </source>
</evidence>
<dbReference type="OrthoDB" id="3361414at2759"/>
<dbReference type="Proteomes" id="UP000719766">
    <property type="component" value="Unassembled WGS sequence"/>
</dbReference>
<evidence type="ECO:0000313" key="1">
    <source>
        <dbReference type="EMBL" id="KAG1785001.1"/>
    </source>
</evidence>